<dbReference type="GO" id="GO:0005654">
    <property type="term" value="C:nucleoplasm"/>
    <property type="evidence" value="ECO:0007669"/>
    <property type="project" value="UniProtKB-SubCell"/>
</dbReference>
<keyword evidence="2 4" id="KW-0694">RNA-binding</keyword>
<organism evidence="7">
    <name type="scientific">Lamprotornis superbus</name>
    <dbReference type="NCBI Taxonomy" id="245042"/>
    <lineage>
        <taxon>Eukaryota</taxon>
        <taxon>Metazoa</taxon>
        <taxon>Chordata</taxon>
        <taxon>Craniata</taxon>
        <taxon>Vertebrata</taxon>
        <taxon>Euteleostomi</taxon>
        <taxon>Archelosauria</taxon>
        <taxon>Archosauria</taxon>
        <taxon>Dinosauria</taxon>
        <taxon>Saurischia</taxon>
        <taxon>Theropoda</taxon>
        <taxon>Coelurosauria</taxon>
        <taxon>Aves</taxon>
        <taxon>Neognathae</taxon>
        <taxon>Neoaves</taxon>
        <taxon>Telluraves</taxon>
        <taxon>Australaves</taxon>
        <taxon>Passeriformes</taxon>
        <taxon>Sturnidae</taxon>
        <taxon>Lamprotornis</taxon>
    </lineage>
</organism>
<dbReference type="SUPFAM" id="SSF54928">
    <property type="entry name" value="RNA-binding domain, RBD"/>
    <property type="match status" value="1"/>
</dbReference>
<feature type="region of interest" description="Disordered" evidence="5">
    <location>
        <begin position="103"/>
        <end position="125"/>
    </location>
</feature>
<dbReference type="InterPro" id="IPR052285">
    <property type="entry name" value="NEXT_complex_subunit"/>
</dbReference>
<protein>
    <submittedName>
        <fullName evidence="7">Splicing regulator RBM11</fullName>
    </submittedName>
</protein>
<gene>
    <name evidence="8" type="ORF">IHE44_0002977</name>
    <name evidence="7" type="ORF">IHE44_012409</name>
</gene>
<evidence type="ECO:0000256" key="5">
    <source>
        <dbReference type="SAM" id="MobiDB-lite"/>
    </source>
</evidence>
<evidence type="ECO:0000313" key="7">
    <source>
        <dbReference type="EMBL" id="KAG0112976.1"/>
    </source>
</evidence>
<sequence length="152" mass="16942">MSSPRRSEAAEQTLLVGNLESRVREEILYELFLQAGPLTKVTICEDKEGKPKSFGYVCFKHKVSVPYAKALLDGIHLYGRPITVQYWRESSHSPELDSCTDGFEHHIDLDSPPDRHQELSGNSPLPVAPLPVNNSLLHDHPGFQEVGNTPLA</sequence>
<dbReference type="Pfam" id="PF00076">
    <property type="entry name" value="RRM_1"/>
    <property type="match status" value="1"/>
</dbReference>
<evidence type="ECO:0000256" key="3">
    <source>
        <dbReference type="ARBA" id="ARBA00023242"/>
    </source>
</evidence>
<dbReference type="PROSITE" id="PS50102">
    <property type="entry name" value="RRM"/>
    <property type="match status" value="1"/>
</dbReference>
<evidence type="ECO:0000256" key="4">
    <source>
        <dbReference type="PROSITE-ProRule" id="PRU00176"/>
    </source>
</evidence>
<evidence type="ECO:0000313" key="8">
    <source>
        <dbReference type="EMBL" id="KAI1234607.1"/>
    </source>
</evidence>
<evidence type="ECO:0000259" key="6">
    <source>
        <dbReference type="PROSITE" id="PS50102"/>
    </source>
</evidence>
<evidence type="ECO:0000256" key="1">
    <source>
        <dbReference type="ARBA" id="ARBA00004642"/>
    </source>
</evidence>
<dbReference type="InterPro" id="IPR035979">
    <property type="entry name" value="RBD_domain_sf"/>
</dbReference>
<dbReference type="InterPro" id="IPR012677">
    <property type="entry name" value="Nucleotide-bd_a/b_plait_sf"/>
</dbReference>
<dbReference type="InterPro" id="IPR000504">
    <property type="entry name" value="RRM_dom"/>
</dbReference>
<reference evidence="8" key="3">
    <citation type="submission" date="2022-01" db="EMBL/GenBank/DDBJ databases">
        <authorList>
            <person name="Rubenstein D.R."/>
        </authorList>
    </citation>
    <scope>NUCLEOTIDE SEQUENCE</scope>
    <source>
        <strain evidence="8">SS15</strain>
        <tissue evidence="8">Liver</tissue>
    </source>
</reference>
<reference evidence="8 9" key="2">
    <citation type="journal article" date="2021" name="J. Hered.">
        <title>Feather Gene Expression Elucidates the Developmental Basis of Plumage Iridescence in African Starlings.</title>
        <authorList>
            <person name="Rubenstein D.R."/>
            <person name="Corvelo A."/>
            <person name="MacManes M.D."/>
            <person name="Maia R."/>
            <person name="Narzisi G."/>
            <person name="Rousaki A."/>
            <person name="Vandenabeele P."/>
            <person name="Shawkey M.D."/>
            <person name="Solomon J."/>
        </authorList>
    </citation>
    <scope>NUCLEOTIDE SEQUENCE [LARGE SCALE GENOMIC DNA]</scope>
    <source>
        <strain evidence="8">SS15</strain>
    </source>
</reference>
<dbReference type="Gene3D" id="3.30.70.330">
    <property type="match status" value="1"/>
</dbReference>
<dbReference type="AlphaFoldDB" id="A0A835NDH9"/>
<dbReference type="GO" id="GO:0000381">
    <property type="term" value="P:regulation of alternative mRNA splicing, via spliceosome"/>
    <property type="evidence" value="ECO:0007669"/>
    <property type="project" value="TreeGrafter"/>
</dbReference>
<accession>A0A835NDH9</accession>
<comment type="caution">
    <text evidence="7">The sequence shown here is derived from an EMBL/GenBank/DDBJ whole genome shotgun (WGS) entry which is preliminary data.</text>
</comment>
<keyword evidence="3" id="KW-0539">Nucleus</keyword>
<dbReference type="EMBL" id="JADDUC010000608">
    <property type="protein sequence ID" value="KAG0112976.1"/>
    <property type="molecule type" value="Genomic_DNA"/>
</dbReference>
<dbReference type="PANTHER" id="PTHR13798">
    <property type="entry name" value="RNA BINDING MOTIF RBM PROTEIN -RELATED"/>
    <property type="match status" value="1"/>
</dbReference>
<feature type="domain" description="RRM" evidence="6">
    <location>
        <begin position="12"/>
        <end position="89"/>
    </location>
</feature>
<dbReference type="OrthoDB" id="407442at2759"/>
<evidence type="ECO:0000256" key="2">
    <source>
        <dbReference type="ARBA" id="ARBA00022884"/>
    </source>
</evidence>
<name>A0A835NDH9_9PASS</name>
<proteinExistence type="predicted"/>
<keyword evidence="9" id="KW-1185">Reference proteome</keyword>
<dbReference type="SMART" id="SM00360">
    <property type="entry name" value="RRM"/>
    <property type="match status" value="1"/>
</dbReference>
<feature type="compositionally biased region" description="Basic and acidic residues" evidence="5">
    <location>
        <begin position="103"/>
        <end position="118"/>
    </location>
</feature>
<dbReference type="EMBL" id="JADDUC020000014">
    <property type="protein sequence ID" value="KAI1234607.1"/>
    <property type="molecule type" value="Genomic_DNA"/>
</dbReference>
<comment type="subcellular location">
    <subcellularLocation>
        <location evidence="1">Nucleus</location>
        <location evidence="1">Nucleoplasm</location>
    </subcellularLocation>
</comment>
<dbReference type="GO" id="GO:0003727">
    <property type="term" value="F:single-stranded RNA binding"/>
    <property type="evidence" value="ECO:0007669"/>
    <property type="project" value="TreeGrafter"/>
</dbReference>
<dbReference type="Proteomes" id="UP000618051">
    <property type="component" value="Unassembled WGS sequence"/>
</dbReference>
<dbReference type="PANTHER" id="PTHR13798:SF5">
    <property type="entry name" value="SPLICING REGULATOR RBM11"/>
    <property type="match status" value="1"/>
</dbReference>
<reference evidence="7" key="1">
    <citation type="submission" date="2020-10" db="EMBL/GenBank/DDBJ databases">
        <title>Feather gene expression reveals the developmental basis of iridescence in African starlings.</title>
        <authorList>
            <person name="Rubenstein D.R."/>
        </authorList>
    </citation>
    <scope>NUCLEOTIDE SEQUENCE</scope>
    <source>
        <strain evidence="7">SS15</strain>
        <tissue evidence="7">Liver</tissue>
    </source>
</reference>
<evidence type="ECO:0000313" key="9">
    <source>
        <dbReference type="Proteomes" id="UP000618051"/>
    </source>
</evidence>